<comment type="caution">
    <text evidence="1">The sequence shown here is derived from an EMBL/GenBank/DDBJ whole genome shotgun (WGS) entry which is preliminary data.</text>
</comment>
<dbReference type="Pfam" id="PF07875">
    <property type="entry name" value="Coat_F"/>
    <property type="match status" value="1"/>
</dbReference>
<name>A0A0J8DCP4_CLOCY</name>
<dbReference type="OrthoDB" id="1682820at2"/>
<evidence type="ECO:0000313" key="1">
    <source>
        <dbReference type="EMBL" id="KMT22013.1"/>
    </source>
</evidence>
<dbReference type="PANTHER" id="PTHR39183:SF1">
    <property type="entry name" value="SPORE COAT PROTEIN F-LIKE PROTEIN YHCQ"/>
    <property type="match status" value="1"/>
</dbReference>
<sequence length="96" mass="10325">MASFITNRIKDTMEITDDVIATSMIASASAGAGAYLSAGMTSTTPELRAIYLGNLTQVLGGHSALTELIVKKEWAKPYSAPTEQLLDVYNKSKDRI</sequence>
<dbReference type="RefSeq" id="WP_048570645.1">
    <property type="nucleotide sequence ID" value="NZ_LFVU01000026.1"/>
</dbReference>
<keyword evidence="1" id="KW-0167">Capsid protein</keyword>
<evidence type="ECO:0000313" key="2">
    <source>
        <dbReference type="Proteomes" id="UP000036756"/>
    </source>
</evidence>
<protein>
    <submittedName>
        <fullName evidence="1">Putative spore coat protein, CotF-like protein</fullName>
    </submittedName>
</protein>
<dbReference type="InterPro" id="IPR012851">
    <property type="entry name" value="Spore_coat_CotF-like"/>
</dbReference>
<reference evidence="1 2" key="1">
    <citation type="submission" date="2015-06" db="EMBL/GenBank/DDBJ databases">
        <title>Draft genome sequence of the purine-degrading Clostridium cylindrosporum HC-1 (DSM 605).</title>
        <authorList>
            <person name="Poehlein A."/>
            <person name="Schiel-Bengelsdorf B."/>
            <person name="Bengelsdorf F."/>
            <person name="Daniel R."/>
            <person name="Duerre P."/>
        </authorList>
    </citation>
    <scope>NUCLEOTIDE SEQUENCE [LARGE SCALE GENOMIC DNA]</scope>
    <source>
        <strain evidence="1 2">DSM 605</strain>
    </source>
</reference>
<accession>A0A0J8DCP4</accession>
<dbReference type="Proteomes" id="UP000036756">
    <property type="component" value="Unassembled WGS sequence"/>
</dbReference>
<dbReference type="EMBL" id="LFVU01000026">
    <property type="protein sequence ID" value="KMT22013.1"/>
    <property type="molecule type" value="Genomic_DNA"/>
</dbReference>
<dbReference type="STRING" id="1121307.CLCY_3c02840"/>
<keyword evidence="1" id="KW-0946">Virion</keyword>
<organism evidence="1 2">
    <name type="scientific">Clostridium cylindrosporum DSM 605</name>
    <dbReference type="NCBI Taxonomy" id="1121307"/>
    <lineage>
        <taxon>Bacteria</taxon>
        <taxon>Bacillati</taxon>
        <taxon>Bacillota</taxon>
        <taxon>Clostridia</taxon>
        <taxon>Eubacteriales</taxon>
        <taxon>Clostridiaceae</taxon>
        <taxon>Clostridium</taxon>
    </lineage>
</organism>
<keyword evidence="2" id="KW-1185">Reference proteome</keyword>
<gene>
    <name evidence="1" type="ORF">CLCY_3c02840</name>
</gene>
<dbReference type="PANTHER" id="PTHR39183">
    <property type="entry name" value="SPORE COAT PROTEIN F-LIKE PROTEIN YHCQ"/>
    <property type="match status" value="1"/>
</dbReference>
<proteinExistence type="predicted"/>
<dbReference type="AlphaFoldDB" id="A0A0J8DCP4"/>
<dbReference type="PATRIC" id="fig|1121307.3.peg.1638"/>